<evidence type="ECO:0000313" key="4">
    <source>
        <dbReference type="Proteomes" id="UP000197032"/>
    </source>
</evidence>
<keyword evidence="4" id="KW-1185">Reference proteome</keyword>
<sequence length="411" mass="45444">MFPVKQILPMILVAFGQALSNPLFWLVVLLVGAQYRRFAQTKQRLFGVTDEPVWQHTLLATFHGLLGGLLGSFLMILVGISLSQIPIVWLLILAFSLMLISPRFLCFSYAGGIISLSSILLGFPKTDVPHLMGLVAILHMVESILILISGHLGALPVYTRNVTGRVVGAFNLQKFWPIPIVALLAVPLTGQVNPADMVQMPDWWPLIRPMHAGNLDNVIYAILPVIAGLGYGDLAVTSVPQRKSRISAFNLAVYSLLLGLSVFASYYPVFSIVPALFGPLGHEYIIKLGQRRELNGKPLYVAPPEGVMVLDVLRSSPAASMGLKSGDILISVNGYRVNSRYDLAEALAISPFFVEVDFISFDQKQFVRRQGRKPVDEPFGVILAPEPYDSPHVEFGQKGFLPRFWERLLRK</sequence>
<keyword evidence="1" id="KW-1133">Transmembrane helix</keyword>
<dbReference type="SMART" id="SM00228">
    <property type="entry name" value="PDZ"/>
    <property type="match status" value="1"/>
</dbReference>
<dbReference type="SUPFAM" id="SSF50156">
    <property type="entry name" value="PDZ domain-like"/>
    <property type="match status" value="1"/>
</dbReference>
<gene>
    <name evidence="3" type="ORF">KKC1_23160</name>
</gene>
<protein>
    <submittedName>
        <fullName evidence="3">PDZ/DHR/GLGF domain-containing protein</fullName>
    </submittedName>
</protein>
<dbReference type="EMBL" id="BDGJ01000117">
    <property type="protein sequence ID" value="GAW93176.1"/>
    <property type="molecule type" value="Genomic_DNA"/>
</dbReference>
<keyword evidence="1" id="KW-0472">Membrane</keyword>
<name>A0A1Z5HUG1_9FIRM</name>
<accession>A0A1Z5HUG1</accession>
<feature type="transmembrane region" description="Helical" evidence="1">
    <location>
        <begin position="87"/>
        <end position="111"/>
    </location>
</feature>
<dbReference type="Proteomes" id="UP000197032">
    <property type="component" value="Unassembled WGS sequence"/>
</dbReference>
<feature type="transmembrane region" description="Helical" evidence="1">
    <location>
        <begin position="7"/>
        <end position="33"/>
    </location>
</feature>
<dbReference type="InterPro" id="IPR001478">
    <property type="entry name" value="PDZ"/>
</dbReference>
<evidence type="ECO:0000256" key="1">
    <source>
        <dbReference type="SAM" id="Phobius"/>
    </source>
</evidence>
<dbReference type="PROSITE" id="PS50106">
    <property type="entry name" value="PDZ"/>
    <property type="match status" value="1"/>
</dbReference>
<dbReference type="InterPro" id="IPR036034">
    <property type="entry name" value="PDZ_sf"/>
</dbReference>
<feature type="transmembrane region" description="Helical" evidence="1">
    <location>
        <begin position="248"/>
        <end position="267"/>
    </location>
</feature>
<keyword evidence="1" id="KW-0812">Transmembrane</keyword>
<evidence type="ECO:0000259" key="2">
    <source>
        <dbReference type="PROSITE" id="PS50106"/>
    </source>
</evidence>
<feature type="transmembrane region" description="Helical" evidence="1">
    <location>
        <begin position="218"/>
        <end position="236"/>
    </location>
</feature>
<reference evidence="4" key="1">
    <citation type="journal article" date="2017" name="Appl. Environ. Microbiol.">
        <title>Genomic Analysis of Calderihabitans maritimus KKC1, a Thermophilic, Hydrogenogenic, Carboxydotrophic Bacterium Isolated from Marine Sediment.</title>
        <authorList>
            <person name="Omae K."/>
            <person name="Yoneda Y."/>
            <person name="Fukuyama Y."/>
            <person name="Yoshida T."/>
            <person name="Sako Y."/>
        </authorList>
    </citation>
    <scope>NUCLEOTIDE SEQUENCE [LARGE SCALE GENOMIC DNA]</scope>
    <source>
        <strain evidence="4">KKC1</strain>
    </source>
</reference>
<feature type="transmembrane region" description="Helical" evidence="1">
    <location>
        <begin position="175"/>
        <end position="192"/>
    </location>
</feature>
<evidence type="ECO:0000313" key="3">
    <source>
        <dbReference type="EMBL" id="GAW93176.1"/>
    </source>
</evidence>
<feature type="transmembrane region" description="Helical" evidence="1">
    <location>
        <begin position="131"/>
        <end position="154"/>
    </location>
</feature>
<organism evidence="3 4">
    <name type="scientific">Calderihabitans maritimus</name>
    <dbReference type="NCBI Taxonomy" id="1246530"/>
    <lineage>
        <taxon>Bacteria</taxon>
        <taxon>Bacillati</taxon>
        <taxon>Bacillota</taxon>
        <taxon>Clostridia</taxon>
        <taxon>Neomoorellales</taxon>
        <taxon>Calderihabitantaceae</taxon>
        <taxon>Calderihabitans</taxon>
    </lineage>
</organism>
<feature type="transmembrane region" description="Helical" evidence="1">
    <location>
        <begin position="53"/>
        <end position="80"/>
    </location>
</feature>
<dbReference type="Gene3D" id="2.30.42.10">
    <property type="match status" value="1"/>
</dbReference>
<dbReference type="AlphaFoldDB" id="A0A1Z5HUG1"/>
<proteinExistence type="predicted"/>
<comment type="caution">
    <text evidence="3">The sequence shown here is derived from an EMBL/GenBank/DDBJ whole genome shotgun (WGS) entry which is preliminary data.</text>
</comment>
<dbReference type="Pfam" id="PF13180">
    <property type="entry name" value="PDZ_2"/>
    <property type="match status" value="1"/>
</dbReference>
<feature type="domain" description="PDZ" evidence="2">
    <location>
        <begin position="306"/>
        <end position="334"/>
    </location>
</feature>